<evidence type="ECO:0000256" key="2">
    <source>
        <dbReference type="ARBA" id="ARBA00023157"/>
    </source>
</evidence>
<keyword evidence="6" id="KW-1185">Reference proteome</keyword>
<dbReference type="SUPFAM" id="SSF47862">
    <property type="entry name" value="Saposin"/>
    <property type="match status" value="1"/>
</dbReference>
<dbReference type="SMART" id="SM00741">
    <property type="entry name" value="SapB"/>
    <property type="match status" value="2"/>
</dbReference>
<evidence type="ECO:0000256" key="1">
    <source>
        <dbReference type="ARBA" id="ARBA00022670"/>
    </source>
</evidence>
<dbReference type="Gene3D" id="1.10.225.10">
    <property type="entry name" value="Saposin-like"/>
    <property type="match status" value="2"/>
</dbReference>
<keyword evidence="2" id="KW-1015">Disulfide bond</keyword>
<dbReference type="OrthoDB" id="69496at2759"/>
<reference evidence="6" key="1">
    <citation type="journal article" date="2019" name="Toxins">
        <title>Detection of Abrin-Like and Prepropulchellin-Like Toxin Genes and Transcripts Using Whole Genome Sequencing and Full-Length Transcript Sequencing of Abrus precatorius.</title>
        <authorList>
            <person name="Hovde B.T."/>
            <person name="Daligault H.E."/>
            <person name="Hanschen E.R."/>
            <person name="Kunde Y.A."/>
            <person name="Johnson M.B."/>
            <person name="Starkenburg S.R."/>
            <person name="Johnson S.L."/>
        </authorList>
    </citation>
    <scope>NUCLEOTIDE SEQUENCE [LARGE SCALE GENOMIC DNA]</scope>
</reference>
<name>A0A8B8KRT3_ABRPR</name>
<proteinExistence type="predicted"/>
<dbReference type="Pfam" id="PF03489">
    <property type="entry name" value="SapB_2"/>
    <property type="match status" value="2"/>
</dbReference>
<dbReference type="InterPro" id="IPR008139">
    <property type="entry name" value="SaposinB_dom"/>
</dbReference>
<dbReference type="PANTHER" id="PTHR11480">
    <property type="entry name" value="SAPOSIN-RELATED"/>
    <property type="match status" value="1"/>
</dbReference>
<feature type="domain" description="Saposin B-type" evidence="5">
    <location>
        <begin position="32"/>
        <end position="111"/>
    </location>
</feature>
<gene>
    <name evidence="7" type="primary">LOC113858241</name>
</gene>
<dbReference type="KEGG" id="aprc:113858241"/>
<evidence type="ECO:0000256" key="3">
    <source>
        <dbReference type="ARBA" id="ARBA00023180"/>
    </source>
</evidence>
<evidence type="ECO:0000313" key="6">
    <source>
        <dbReference type="Proteomes" id="UP000694853"/>
    </source>
</evidence>
<keyword evidence="3" id="KW-0325">Glycoprotein</keyword>
<evidence type="ECO:0000256" key="4">
    <source>
        <dbReference type="SAM" id="SignalP"/>
    </source>
</evidence>
<feature type="signal peptide" evidence="4">
    <location>
        <begin position="1"/>
        <end position="21"/>
    </location>
</feature>
<dbReference type="InterPro" id="IPR008138">
    <property type="entry name" value="SapB_2"/>
</dbReference>
<feature type="domain" description="Saposin B-type" evidence="5">
    <location>
        <begin position="117"/>
        <end position="199"/>
    </location>
</feature>
<keyword evidence="4" id="KW-0732">Signal</keyword>
<evidence type="ECO:0000313" key="7">
    <source>
        <dbReference type="RefSeq" id="XP_027346577.1"/>
    </source>
</evidence>
<dbReference type="GO" id="GO:0006508">
    <property type="term" value="P:proteolysis"/>
    <property type="evidence" value="ECO:0007669"/>
    <property type="project" value="UniProtKB-KW"/>
</dbReference>
<dbReference type="GO" id="GO:0008233">
    <property type="term" value="F:peptidase activity"/>
    <property type="evidence" value="ECO:0007669"/>
    <property type="project" value="UniProtKB-KW"/>
</dbReference>
<protein>
    <submittedName>
        <fullName evidence="7">Proactivator polypeptide-like 1</fullName>
    </submittedName>
</protein>
<dbReference type="PROSITE" id="PS50015">
    <property type="entry name" value="SAP_B"/>
    <property type="match status" value="2"/>
</dbReference>
<accession>A0A8B8KRT3</accession>
<dbReference type="InterPro" id="IPR011001">
    <property type="entry name" value="Saposin-like"/>
</dbReference>
<keyword evidence="1" id="KW-0378">Hydrolase</keyword>
<dbReference type="AlphaFoldDB" id="A0A8B8KRT3"/>
<dbReference type="PANTHER" id="PTHR11480:SF3">
    <property type="entry name" value="BCDNA.GH08312"/>
    <property type="match status" value="1"/>
</dbReference>
<dbReference type="RefSeq" id="XP_027346577.1">
    <property type="nucleotide sequence ID" value="XM_027490776.1"/>
</dbReference>
<feature type="chain" id="PRO_5034664804" evidence="4">
    <location>
        <begin position="22"/>
        <end position="217"/>
    </location>
</feature>
<dbReference type="GeneID" id="113858241"/>
<dbReference type="InterPro" id="IPR051428">
    <property type="entry name" value="Sphingo_Act-Surfact_Prot"/>
</dbReference>
<keyword evidence="1" id="KW-0645">Protease</keyword>
<dbReference type="Proteomes" id="UP000694853">
    <property type="component" value="Unplaced"/>
</dbReference>
<evidence type="ECO:0000259" key="5">
    <source>
        <dbReference type="PROSITE" id="PS50015"/>
    </source>
</evidence>
<organism evidence="6 7">
    <name type="scientific">Abrus precatorius</name>
    <name type="common">Indian licorice</name>
    <name type="synonym">Glycine abrus</name>
    <dbReference type="NCBI Taxonomy" id="3816"/>
    <lineage>
        <taxon>Eukaryota</taxon>
        <taxon>Viridiplantae</taxon>
        <taxon>Streptophyta</taxon>
        <taxon>Embryophyta</taxon>
        <taxon>Tracheophyta</taxon>
        <taxon>Spermatophyta</taxon>
        <taxon>Magnoliopsida</taxon>
        <taxon>eudicotyledons</taxon>
        <taxon>Gunneridae</taxon>
        <taxon>Pentapetalae</taxon>
        <taxon>rosids</taxon>
        <taxon>fabids</taxon>
        <taxon>Fabales</taxon>
        <taxon>Fabaceae</taxon>
        <taxon>Papilionoideae</taxon>
        <taxon>50 kb inversion clade</taxon>
        <taxon>NPAAA clade</taxon>
        <taxon>indigoferoid/millettioid clade</taxon>
        <taxon>Abreae</taxon>
        <taxon>Abrus</taxon>
    </lineage>
</organism>
<reference evidence="7" key="2">
    <citation type="submission" date="2025-08" db="UniProtKB">
        <authorList>
            <consortium name="RefSeq"/>
        </authorList>
    </citation>
    <scope>IDENTIFICATION</scope>
    <source>
        <tissue evidence="7">Young leaves</tissue>
    </source>
</reference>
<sequence length="217" mass="24072">MEERMGLLLLILLGAAWACDARQQPNPGLNRKSDVCARCEDYTTEALHYLNDKSIQTGIIDDLHNICSQILSFKQLCIEIVDHYTSSFFSEIASVQPGELCEQLNLCESAIFSSQVQGNSCGFCKNTVSVLLFKLNDHESKVEMMEALLKVCNSNSMEKFAKECKTVVFKYVFLFILAAEDLMKTEDICTVLHACPASTAVSKEASTLEEASLLSDS</sequence>